<evidence type="ECO:0000256" key="2">
    <source>
        <dbReference type="ARBA" id="ARBA00022840"/>
    </source>
</evidence>
<sequence length="227" mass="25689">MRAAHFVGRQTQLEQFEQHLIHVISGQPRVVLLEGFAGIGKTRFLDQVGKLAVEQGFQVSAGRCDETLMQPYMPFAELLPRLEEEEVLDEDDMEVLHAYAERTQRYLRQSVHKEAESDKLRLMGTVVQAVTELALQTPMLVIVDDLQLADQSSLDLFDYLAFALTDQRTVPLLLIGSHRPVPHETPLGRLLSRLRPEEIVRETTLAGLDESDTRVLLRALGVRQPTQ</sequence>
<dbReference type="GO" id="GO:0005524">
    <property type="term" value="F:ATP binding"/>
    <property type="evidence" value="ECO:0007669"/>
    <property type="project" value="UniProtKB-KW"/>
</dbReference>
<dbReference type="PANTHER" id="PTHR16305:SF35">
    <property type="entry name" value="TRANSCRIPTIONAL ACTIVATOR DOMAIN"/>
    <property type="match status" value="1"/>
</dbReference>
<organism evidence="4 5">
    <name type="scientific">Candidatus Entotheonella gemina</name>
    <dbReference type="NCBI Taxonomy" id="1429439"/>
    <lineage>
        <taxon>Bacteria</taxon>
        <taxon>Pseudomonadati</taxon>
        <taxon>Nitrospinota/Tectimicrobiota group</taxon>
        <taxon>Candidatus Tectimicrobiota</taxon>
        <taxon>Candidatus Entotheonellia</taxon>
        <taxon>Candidatus Entotheonellales</taxon>
        <taxon>Candidatus Entotheonellaceae</taxon>
        <taxon>Candidatus Entotheonella</taxon>
    </lineage>
</organism>
<evidence type="ECO:0000256" key="1">
    <source>
        <dbReference type="ARBA" id="ARBA00022741"/>
    </source>
</evidence>
<dbReference type="PANTHER" id="PTHR16305">
    <property type="entry name" value="TESTICULAR SOLUBLE ADENYLYL CYCLASE"/>
    <property type="match status" value="1"/>
</dbReference>
<accession>W4LNZ9</accession>
<dbReference type="GO" id="GO:0005737">
    <property type="term" value="C:cytoplasm"/>
    <property type="evidence" value="ECO:0007669"/>
    <property type="project" value="TreeGrafter"/>
</dbReference>
<dbReference type="GO" id="GO:0004016">
    <property type="term" value="F:adenylate cyclase activity"/>
    <property type="evidence" value="ECO:0007669"/>
    <property type="project" value="TreeGrafter"/>
</dbReference>
<reference evidence="4 5" key="1">
    <citation type="journal article" date="2014" name="Nature">
        <title>An environmental bacterial taxon with a large and distinct metabolic repertoire.</title>
        <authorList>
            <person name="Wilson M.C."/>
            <person name="Mori T."/>
            <person name="Ruckert C."/>
            <person name="Uria A.R."/>
            <person name="Helf M.J."/>
            <person name="Takada K."/>
            <person name="Gernert C."/>
            <person name="Steffens U.A."/>
            <person name="Heycke N."/>
            <person name="Schmitt S."/>
            <person name="Rinke C."/>
            <person name="Helfrich E.J."/>
            <person name="Brachmann A.O."/>
            <person name="Gurgui C."/>
            <person name="Wakimoto T."/>
            <person name="Kracht M."/>
            <person name="Crusemann M."/>
            <person name="Hentschel U."/>
            <person name="Abe I."/>
            <person name="Matsunaga S."/>
            <person name="Kalinowski J."/>
            <person name="Takeyama H."/>
            <person name="Piel J."/>
        </authorList>
    </citation>
    <scope>NUCLEOTIDE SEQUENCE [LARGE SCALE GENOMIC DNA]</scope>
    <source>
        <strain evidence="5">TSY2</strain>
    </source>
</reference>
<dbReference type="InterPro" id="IPR027417">
    <property type="entry name" value="P-loop_NTPase"/>
</dbReference>
<evidence type="ECO:0000259" key="3">
    <source>
        <dbReference type="Pfam" id="PF13191"/>
    </source>
</evidence>
<keyword evidence="1" id="KW-0547">Nucleotide-binding</keyword>
<dbReference type="Proteomes" id="UP000019140">
    <property type="component" value="Unassembled WGS sequence"/>
</dbReference>
<feature type="domain" description="Orc1-like AAA ATPase" evidence="3">
    <location>
        <begin position="6"/>
        <end position="175"/>
    </location>
</feature>
<keyword evidence="2" id="KW-0067">ATP-binding</keyword>
<dbReference type="Gene3D" id="3.40.50.300">
    <property type="entry name" value="P-loop containing nucleotide triphosphate hydrolases"/>
    <property type="match status" value="1"/>
</dbReference>
<dbReference type="InterPro" id="IPR041664">
    <property type="entry name" value="AAA_16"/>
</dbReference>
<evidence type="ECO:0000313" key="5">
    <source>
        <dbReference type="Proteomes" id="UP000019140"/>
    </source>
</evidence>
<evidence type="ECO:0000313" key="4">
    <source>
        <dbReference type="EMBL" id="ETW99450.1"/>
    </source>
</evidence>
<dbReference type="SUPFAM" id="SSF52540">
    <property type="entry name" value="P-loop containing nucleoside triphosphate hydrolases"/>
    <property type="match status" value="1"/>
</dbReference>
<dbReference type="AlphaFoldDB" id="W4LNZ9"/>
<dbReference type="Pfam" id="PF13191">
    <property type="entry name" value="AAA_16"/>
    <property type="match status" value="1"/>
</dbReference>
<dbReference type="EMBL" id="AZHX01001835">
    <property type="protein sequence ID" value="ETW99450.1"/>
    <property type="molecule type" value="Genomic_DNA"/>
</dbReference>
<protein>
    <recommendedName>
        <fullName evidence="3">Orc1-like AAA ATPase domain-containing protein</fullName>
    </recommendedName>
</protein>
<dbReference type="HOGENOM" id="CLU_1218002_0_0_7"/>
<proteinExistence type="predicted"/>
<keyword evidence="5" id="KW-1185">Reference proteome</keyword>
<name>W4LNZ9_9BACT</name>
<gene>
    <name evidence="4" type="ORF">ETSY2_40860</name>
</gene>
<comment type="caution">
    <text evidence="4">The sequence shown here is derived from an EMBL/GenBank/DDBJ whole genome shotgun (WGS) entry which is preliminary data.</text>
</comment>